<evidence type="ECO:0000256" key="12">
    <source>
        <dbReference type="ARBA" id="ARBA00033211"/>
    </source>
</evidence>
<keyword evidence="16" id="KW-1185">Reference proteome</keyword>
<dbReference type="PANTHER" id="PTHR34688">
    <property type="entry name" value="CYTOCHROME C6, CHLOROPLASTIC"/>
    <property type="match status" value="1"/>
</dbReference>
<dbReference type="Gene3D" id="1.10.760.10">
    <property type="entry name" value="Cytochrome c-like domain"/>
    <property type="match status" value="1"/>
</dbReference>
<gene>
    <name evidence="15" type="ORF">WJX74_001785</name>
</gene>
<evidence type="ECO:0000256" key="3">
    <source>
        <dbReference type="ARBA" id="ARBA00022448"/>
    </source>
</evidence>
<keyword evidence="6 13" id="KW-0479">Metal-binding</keyword>
<dbReference type="PANTHER" id="PTHR34688:SF2">
    <property type="entry name" value="CYTOCHROME C6, CHLOROPLASTIC"/>
    <property type="match status" value="1"/>
</dbReference>
<keyword evidence="8 13" id="KW-0408">Iron</keyword>
<evidence type="ECO:0000313" key="15">
    <source>
        <dbReference type="EMBL" id="KAK9840001.1"/>
    </source>
</evidence>
<evidence type="ECO:0000256" key="1">
    <source>
        <dbReference type="ARBA" id="ARBA00002347"/>
    </source>
</evidence>
<evidence type="ECO:0000256" key="5">
    <source>
        <dbReference type="ARBA" id="ARBA00022617"/>
    </source>
</evidence>
<organism evidence="15 16">
    <name type="scientific">Apatococcus lobatus</name>
    <dbReference type="NCBI Taxonomy" id="904363"/>
    <lineage>
        <taxon>Eukaryota</taxon>
        <taxon>Viridiplantae</taxon>
        <taxon>Chlorophyta</taxon>
        <taxon>core chlorophytes</taxon>
        <taxon>Trebouxiophyceae</taxon>
        <taxon>Chlorellales</taxon>
        <taxon>Chlorellaceae</taxon>
        <taxon>Apatococcus</taxon>
    </lineage>
</organism>
<comment type="caution">
    <text evidence="15">The sequence shown here is derived from an EMBL/GenBank/DDBJ whole genome shotgun (WGS) entry which is preliminary data.</text>
</comment>
<name>A0AAW1S201_9CHLO</name>
<dbReference type="Pfam" id="PF13442">
    <property type="entry name" value="Cytochrome_CBB3"/>
    <property type="match status" value="1"/>
</dbReference>
<dbReference type="PROSITE" id="PS51007">
    <property type="entry name" value="CYTC"/>
    <property type="match status" value="1"/>
</dbReference>
<keyword evidence="9" id="KW-0793">Thylakoid</keyword>
<dbReference type="AlphaFoldDB" id="A0AAW1S201"/>
<accession>A0AAW1S201</accession>
<dbReference type="GO" id="GO:0005506">
    <property type="term" value="F:iron ion binding"/>
    <property type="evidence" value="ECO:0007669"/>
    <property type="project" value="InterPro"/>
</dbReference>
<dbReference type="InterPro" id="IPR023655">
    <property type="entry name" value="Cyt_C6"/>
</dbReference>
<evidence type="ECO:0000256" key="13">
    <source>
        <dbReference type="PROSITE-ProRule" id="PRU00433"/>
    </source>
</evidence>
<keyword evidence="5 13" id="KW-0349">Heme</keyword>
<dbReference type="InterPro" id="IPR036909">
    <property type="entry name" value="Cyt_c-like_dom_sf"/>
</dbReference>
<dbReference type="GO" id="GO:0015979">
    <property type="term" value="P:photosynthesis"/>
    <property type="evidence" value="ECO:0007669"/>
    <property type="project" value="UniProtKB-KW"/>
</dbReference>
<protein>
    <recommendedName>
        <fullName evidence="12">Cytochrome c-553</fullName>
    </recommendedName>
    <alternativeName>
        <fullName evidence="11">Cytochrome c553</fullName>
    </alternativeName>
    <alternativeName>
        <fullName evidence="10">Soluble cytochrome f</fullName>
    </alternativeName>
</protein>
<dbReference type="GO" id="GO:0009055">
    <property type="term" value="F:electron transfer activity"/>
    <property type="evidence" value="ECO:0007669"/>
    <property type="project" value="InterPro"/>
</dbReference>
<comment type="function">
    <text evidence="1">Functions as an electron carrier between membrane-bound cytochrome b6-f and photosystem I in oxygenic photosynthesis.</text>
</comment>
<keyword evidence="7" id="KW-0249">Electron transport</keyword>
<evidence type="ECO:0000256" key="8">
    <source>
        <dbReference type="ARBA" id="ARBA00023004"/>
    </source>
</evidence>
<dbReference type="Proteomes" id="UP001438707">
    <property type="component" value="Unassembled WGS sequence"/>
</dbReference>
<feature type="domain" description="Cytochrome c" evidence="14">
    <location>
        <begin position="38"/>
        <end position="130"/>
    </location>
</feature>
<comment type="similarity">
    <text evidence="2">Belongs to the cytochrome c family. PetJ subfamily.</text>
</comment>
<evidence type="ECO:0000256" key="10">
    <source>
        <dbReference type="ARBA" id="ARBA00030448"/>
    </source>
</evidence>
<dbReference type="FunFam" id="1.10.760.10:FF:000021">
    <property type="entry name" value="Cytochrome c6, chloroplastic"/>
    <property type="match status" value="1"/>
</dbReference>
<evidence type="ECO:0000256" key="11">
    <source>
        <dbReference type="ARBA" id="ARBA00031247"/>
    </source>
</evidence>
<keyword evidence="3" id="KW-0813">Transport</keyword>
<evidence type="ECO:0000256" key="6">
    <source>
        <dbReference type="ARBA" id="ARBA00022723"/>
    </source>
</evidence>
<dbReference type="GO" id="GO:0020037">
    <property type="term" value="F:heme binding"/>
    <property type="evidence" value="ECO:0007669"/>
    <property type="project" value="InterPro"/>
</dbReference>
<dbReference type="InterPro" id="IPR009056">
    <property type="entry name" value="Cyt_c-like_dom"/>
</dbReference>
<evidence type="ECO:0000256" key="2">
    <source>
        <dbReference type="ARBA" id="ARBA00009650"/>
    </source>
</evidence>
<evidence type="ECO:0000313" key="16">
    <source>
        <dbReference type="Proteomes" id="UP001438707"/>
    </source>
</evidence>
<proteinExistence type="inferred from homology"/>
<evidence type="ECO:0000259" key="14">
    <source>
        <dbReference type="PROSITE" id="PS51007"/>
    </source>
</evidence>
<evidence type="ECO:0000256" key="7">
    <source>
        <dbReference type="ARBA" id="ARBA00022982"/>
    </source>
</evidence>
<dbReference type="EMBL" id="JALJOS010000004">
    <property type="protein sequence ID" value="KAK9840001.1"/>
    <property type="molecule type" value="Genomic_DNA"/>
</dbReference>
<reference evidence="15 16" key="1">
    <citation type="journal article" date="2024" name="Nat. Commun.">
        <title>Phylogenomics reveals the evolutionary origins of lichenization in chlorophyte algae.</title>
        <authorList>
            <person name="Puginier C."/>
            <person name="Libourel C."/>
            <person name="Otte J."/>
            <person name="Skaloud P."/>
            <person name="Haon M."/>
            <person name="Grisel S."/>
            <person name="Petersen M."/>
            <person name="Berrin J.G."/>
            <person name="Delaux P.M."/>
            <person name="Dal Grande F."/>
            <person name="Keller J."/>
        </authorList>
    </citation>
    <scope>NUCLEOTIDE SEQUENCE [LARGE SCALE GENOMIC DNA]</scope>
    <source>
        <strain evidence="15 16">SAG 2145</strain>
    </source>
</reference>
<evidence type="ECO:0000256" key="9">
    <source>
        <dbReference type="ARBA" id="ARBA00023078"/>
    </source>
</evidence>
<evidence type="ECO:0000256" key="4">
    <source>
        <dbReference type="ARBA" id="ARBA00022531"/>
    </source>
</evidence>
<keyword evidence="4" id="KW-0602">Photosynthesis</keyword>
<sequence length="135" mass="14196">MRTPASCSPGSDLPSRYVASWLVACIALGIQCVVIGPVDAREVASTFQKNCAACHAGGGNVVQGGKSLKTQDLERNGVNSPEAIYQLVYGGKGKMPGYGQNCAPKGRCTFGPRLADEDITALSQYTLQKASEGWK</sequence>
<dbReference type="SUPFAM" id="SSF46626">
    <property type="entry name" value="Cytochrome c"/>
    <property type="match status" value="1"/>
</dbReference>